<dbReference type="SUPFAM" id="SSF49899">
    <property type="entry name" value="Concanavalin A-like lectins/glucanases"/>
    <property type="match status" value="1"/>
</dbReference>
<accession>A0A060W948</accession>
<feature type="domain" description="Pentraxin (PTX)" evidence="10">
    <location>
        <begin position="22"/>
        <end position="223"/>
    </location>
</feature>
<dbReference type="Proteomes" id="UP000193380">
    <property type="component" value="Unassembled WGS sequence"/>
</dbReference>
<dbReference type="SMART" id="SM00159">
    <property type="entry name" value="PTX"/>
    <property type="match status" value="1"/>
</dbReference>
<keyword evidence="5 9" id="KW-0106">Calcium</keyword>
<evidence type="ECO:0000256" key="4">
    <source>
        <dbReference type="ARBA" id="ARBA00022729"/>
    </source>
</evidence>
<protein>
    <recommendedName>
        <fullName evidence="9">Pentraxin family member</fullName>
    </recommendedName>
</protein>
<dbReference type="GO" id="GO:0046872">
    <property type="term" value="F:metal ion binding"/>
    <property type="evidence" value="ECO:0007669"/>
    <property type="project" value="UniProtKB-KW"/>
</dbReference>
<dbReference type="AlphaFoldDB" id="A0A060W948"/>
<comment type="similarity">
    <text evidence="7 9">Belongs to the pentraxin family.</text>
</comment>
<evidence type="ECO:0000313" key="11">
    <source>
        <dbReference type="EMBL" id="CDQ61095.1"/>
    </source>
</evidence>
<keyword evidence="4 9" id="KW-0732">Signal</keyword>
<dbReference type="PANTHER" id="PTHR45869:SF7">
    <property type="entry name" value="C-REACTIVE PROTEIN"/>
    <property type="match status" value="1"/>
</dbReference>
<comment type="subcellular location">
    <subcellularLocation>
        <location evidence="1 9">Secreted</location>
    </subcellularLocation>
</comment>
<dbReference type="PRINTS" id="PR00895">
    <property type="entry name" value="PENTAXIN"/>
</dbReference>
<dbReference type="STRING" id="8022.A0A060W948"/>
<evidence type="ECO:0000256" key="8">
    <source>
        <dbReference type="PROSITE-ProRule" id="PRU01172"/>
    </source>
</evidence>
<organism evidence="11 12">
    <name type="scientific">Oncorhynchus mykiss</name>
    <name type="common">Rainbow trout</name>
    <name type="synonym">Salmo gairdneri</name>
    <dbReference type="NCBI Taxonomy" id="8022"/>
    <lineage>
        <taxon>Eukaryota</taxon>
        <taxon>Metazoa</taxon>
        <taxon>Chordata</taxon>
        <taxon>Craniata</taxon>
        <taxon>Vertebrata</taxon>
        <taxon>Euteleostomi</taxon>
        <taxon>Actinopterygii</taxon>
        <taxon>Neopterygii</taxon>
        <taxon>Teleostei</taxon>
        <taxon>Protacanthopterygii</taxon>
        <taxon>Salmoniformes</taxon>
        <taxon>Salmonidae</taxon>
        <taxon>Salmoninae</taxon>
        <taxon>Oncorhynchus</taxon>
    </lineage>
</organism>
<evidence type="ECO:0000259" key="10">
    <source>
        <dbReference type="PROSITE" id="PS51828"/>
    </source>
</evidence>
<comment type="subunit">
    <text evidence="9">Homopentamer. Pentaxin (or pentraxin) have a discoid arrangement of 5 non-covalently bound subunits.</text>
</comment>
<feature type="chain" id="PRO_5035351786" description="Pentraxin family member" evidence="9">
    <location>
        <begin position="17"/>
        <end position="226"/>
    </location>
</feature>
<dbReference type="EMBL" id="FR904367">
    <property type="protein sequence ID" value="CDQ61095.1"/>
    <property type="molecule type" value="Genomic_DNA"/>
</dbReference>
<evidence type="ECO:0000256" key="2">
    <source>
        <dbReference type="ARBA" id="ARBA00022525"/>
    </source>
</evidence>
<dbReference type="FunFam" id="2.60.120.200:FF:000070">
    <property type="entry name" value="Serum amyloid P-component"/>
    <property type="match status" value="1"/>
</dbReference>
<dbReference type="PROSITE" id="PS51828">
    <property type="entry name" value="PTX_2"/>
    <property type="match status" value="1"/>
</dbReference>
<gene>
    <name evidence="11" type="ORF">GSONMT00064482001</name>
</gene>
<evidence type="ECO:0000256" key="1">
    <source>
        <dbReference type="ARBA" id="ARBA00004613"/>
    </source>
</evidence>
<dbReference type="InterPro" id="IPR013320">
    <property type="entry name" value="ConA-like_dom_sf"/>
</dbReference>
<keyword evidence="3 9" id="KW-0479">Metal-binding</keyword>
<sequence>MERLFLVHVLFTMCWAVPQDLSGKMFTFPKESDSDHVGLIPKGENYPSVTVCLRYFTDVKRAFSIFSMATPTSTNDFLLFKESNGDMELHVRYVGSTFTGLPDEQNMWMALCGSWDSVTGLSQVWINGKPSARKIGYTAGSVLNGKPIIILGQDQDSYGGHFDKGQSFIGQLTDVHMWNYVLSPCEIQRFTSDLNFTPGNVLNWRSLEYTINGHVVLENKQTPCQE</sequence>
<evidence type="ECO:0000313" key="12">
    <source>
        <dbReference type="Proteomes" id="UP000193380"/>
    </source>
</evidence>
<keyword evidence="2" id="KW-0964">Secreted</keyword>
<evidence type="ECO:0000256" key="9">
    <source>
        <dbReference type="RuleBase" id="RU362112"/>
    </source>
</evidence>
<proteinExistence type="inferred from homology"/>
<dbReference type="InterPro" id="IPR001759">
    <property type="entry name" value="PTX_dom"/>
</dbReference>
<evidence type="ECO:0000256" key="6">
    <source>
        <dbReference type="ARBA" id="ARBA00023157"/>
    </source>
</evidence>
<reference evidence="11" key="2">
    <citation type="submission" date="2014-03" db="EMBL/GenBank/DDBJ databases">
        <authorList>
            <person name="Genoscope - CEA"/>
        </authorList>
    </citation>
    <scope>NUCLEOTIDE SEQUENCE</scope>
</reference>
<comment type="cofactor">
    <cofactor evidence="9">
        <name>Ca(2+)</name>
        <dbReference type="ChEBI" id="CHEBI:29108"/>
    </cofactor>
    <text evidence="9">Binds 2 calcium ions per subunit.</text>
</comment>
<dbReference type="PANTHER" id="PTHR45869">
    <property type="entry name" value="C-REACTIVE PROTEIN-RELATED"/>
    <property type="match status" value="1"/>
</dbReference>
<comment type="caution">
    <text evidence="8">Lacks conserved residue(s) required for the propagation of feature annotation.</text>
</comment>
<feature type="signal peptide" evidence="9">
    <location>
        <begin position="1"/>
        <end position="16"/>
    </location>
</feature>
<dbReference type="Pfam" id="PF00354">
    <property type="entry name" value="Pentaxin"/>
    <property type="match status" value="1"/>
</dbReference>
<name>A0A060W948_ONCMY</name>
<dbReference type="PaxDb" id="8022-A0A060W948"/>
<evidence type="ECO:0000256" key="3">
    <source>
        <dbReference type="ARBA" id="ARBA00022723"/>
    </source>
</evidence>
<reference evidence="11" key="1">
    <citation type="journal article" date="2014" name="Nat. Commun.">
        <title>The rainbow trout genome provides novel insights into evolution after whole-genome duplication in vertebrates.</title>
        <authorList>
            <person name="Berthelot C."/>
            <person name="Brunet F."/>
            <person name="Chalopin D."/>
            <person name="Juanchich A."/>
            <person name="Bernard M."/>
            <person name="Noel B."/>
            <person name="Bento P."/>
            <person name="Da Silva C."/>
            <person name="Labadie K."/>
            <person name="Alberti A."/>
            <person name="Aury J.M."/>
            <person name="Louis A."/>
            <person name="Dehais P."/>
            <person name="Bardou P."/>
            <person name="Montfort J."/>
            <person name="Klopp C."/>
            <person name="Cabau C."/>
            <person name="Gaspin C."/>
            <person name="Thorgaard G.H."/>
            <person name="Boussaha M."/>
            <person name="Quillet E."/>
            <person name="Guyomard R."/>
            <person name="Galiana D."/>
            <person name="Bobe J."/>
            <person name="Volff J.N."/>
            <person name="Genet C."/>
            <person name="Wincker P."/>
            <person name="Jaillon O."/>
            <person name="Roest Crollius H."/>
            <person name="Guiguen Y."/>
        </authorList>
    </citation>
    <scope>NUCLEOTIDE SEQUENCE [LARGE SCALE GENOMIC DNA]</scope>
</reference>
<evidence type="ECO:0000256" key="7">
    <source>
        <dbReference type="ARBA" id="ARBA00038102"/>
    </source>
</evidence>
<evidence type="ECO:0000256" key="5">
    <source>
        <dbReference type="ARBA" id="ARBA00022837"/>
    </source>
</evidence>
<dbReference type="InterPro" id="IPR051005">
    <property type="entry name" value="Pentraxin_domain"/>
</dbReference>
<dbReference type="GO" id="GO:0005576">
    <property type="term" value="C:extracellular region"/>
    <property type="evidence" value="ECO:0007669"/>
    <property type="project" value="UniProtKB-SubCell"/>
</dbReference>
<dbReference type="Gene3D" id="2.60.120.200">
    <property type="match status" value="1"/>
</dbReference>
<keyword evidence="6" id="KW-1015">Disulfide bond</keyword>